<dbReference type="InterPro" id="IPR036677">
    <property type="entry name" value="EutN_CcmL_sf"/>
</dbReference>
<dbReference type="Proteomes" id="UP000009011">
    <property type="component" value="Chromosome"/>
</dbReference>
<dbReference type="STRING" id="1191523.MROS_0096"/>
<dbReference type="Pfam" id="PF03319">
    <property type="entry name" value="EutN_CcmL"/>
    <property type="match status" value="1"/>
</dbReference>
<dbReference type="EMBL" id="CP003557">
    <property type="protein sequence ID" value="AFN73340.1"/>
    <property type="molecule type" value="Genomic_DNA"/>
</dbReference>
<accession>I6Z2G5</accession>
<dbReference type="RefSeq" id="WP_014854777.1">
    <property type="nucleotide sequence ID" value="NC_018178.1"/>
</dbReference>
<dbReference type="HOGENOM" id="CLU_148498_2_1_10"/>
<dbReference type="PROSITE" id="PS51932">
    <property type="entry name" value="BMV"/>
    <property type="match status" value="1"/>
</dbReference>
<dbReference type="KEGG" id="mro:MROS_0096"/>
<keyword evidence="4" id="KW-1185">Reference proteome</keyword>
<dbReference type="PANTHER" id="PTHR36539:SF1">
    <property type="entry name" value="BACTERIAL MICROCOMPARTMENT SHELL VERTEX PROTEIN EUTN"/>
    <property type="match status" value="1"/>
</dbReference>
<keyword evidence="2" id="KW-1283">Bacterial microcompartment</keyword>
<evidence type="ECO:0000313" key="3">
    <source>
        <dbReference type="EMBL" id="AFN73340.1"/>
    </source>
</evidence>
<name>I6Z2G5_MELRP</name>
<evidence type="ECO:0000313" key="4">
    <source>
        <dbReference type="Proteomes" id="UP000009011"/>
    </source>
</evidence>
<dbReference type="Gene3D" id="2.40.50.220">
    <property type="entry name" value="EutN/Ccml"/>
    <property type="match status" value="1"/>
</dbReference>
<evidence type="ECO:0000256" key="1">
    <source>
        <dbReference type="ARBA" id="ARBA00024322"/>
    </source>
</evidence>
<reference evidence="3 4" key="1">
    <citation type="journal article" date="2013" name="PLoS ONE">
        <title>Genomic analysis of Melioribacter roseus, facultatively anaerobic organotrophic bacterium representing a novel deep lineage within Bacteriodetes/Chlorobi group.</title>
        <authorList>
            <person name="Kadnikov V.V."/>
            <person name="Mardanov A.V."/>
            <person name="Podosokorskaya O.A."/>
            <person name="Gavrilov S.N."/>
            <person name="Kublanov I.V."/>
            <person name="Beletsky A.V."/>
            <person name="Bonch-Osmolovskaya E.A."/>
            <person name="Ravin N.V."/>
        </authorList>
    </citation>
    <scope>NUCLEOTIDE SEQUENCE [LARGE SCALE GENOMIC DNA]</scope>
    <source>
        <strain evidence="4">JCM 17771 / P3M-2</strain>
    </source>
</reference>
<protein>
    <submittedName>
        <fullName evidence="3">Ethanolamine utilization protein eutN</fullName>
    </submittedName>
</protein>
<dbReference type="InterPro" id="IPR004992">
    <property type="entry name" value="EutN_CcmL"/>
</dbReference>
<sequence>MYLAKVTKRVVSVVKHEAYNGKKVYVVKPVLPDGRALETEHVALDYIGAGLGDIVVCGGAPGVAQSIFGLDLAPIRTLIIAIVDKIDYNENEL</sequence>
<dbReference type="eggNOG" id="COG4576">
    <property type="taxonomic scope" value="Bacteria"/>
</dbReference>
<organism evidence="3 4">
    <name type="scientific">Melioribacter roseus (strain DSM 23840 / JCM 17771 / VKM B-2668 / P3M-2)</name>
    <dbReference type="NCBI Taxonomy" id="1191523"/>
    <lineage>
        <taxon>Bacteria</taxon>
        <taxon>Pseudomonadati</taxon>
        <taxon>Ignavibacteriota</taxon>
        <taxon>Ignavibacteria</taxon>
        <taxon>Ignavibacteriales</taxon>
        <taxon>Melioribacteraceae</taxon>
        <taxon>Melioribacter</taxon>
    </lineage>
</organism>
<dbReference type="GO" id="GO:0031469">
    <property type="term" value="C:bacterial microcompartment"/>
    <property type="evidence" value="ECO:0007669"/>
    <property type="project" value="UniProtKB-SubCell"/>
</dbReference>
<dbReference type="PANTHER" id="PTHR36539">
    <property type="entry name" value="ETHANOLAMINE UTILIZATION PROTEIN EUTN"/>
    <property type="match status" value="1"/>
</dbReference>
<proteinExistence type="predicted"/>
<gene>
    <name evidence="3" type="ordered locus">MROS_0096</name>
</gene>
<dbReference type="OrthoDB" id="278421at2"/>
<evidence type="ECO:0000256" key="2">
    <source>
        <dbReference type="ARBA" id="ARBA00024446"/>
    </source>
</evidence>
<dbReference type="AlphaFoldDB" id="I6Z2G5"/>
<comment type="subcellular location">
    <subcellularLocation>
        <location evidence="1">Bacterial microcompartment</location>
    </subcellularLocation>
</comment>
<dbReference type="SUPFAM" id="SSF159133">
    <property type="entry name" value="EutN/CcmL-like"/>
    <property type="match status" value="1"/>
</dbReference>